<feature type="domain" description="2Fe-2S ferredoxin-type" evidence="7">
    <location>
        <begin position="226"/>
        <end position="311"/>
    </location>
</feature>
<dbReference type="Pfam" id="PF00111">
    <property type="entry name" value="Fer2"/>
    <property type="match status" value="1"/>
</dbReference>
<evidence type="ECO:0000256" key="2">
    <source>
        <dbReference type="ARBA" id="ARBA00022714"/>
    </source>
</evidence>
<evidence type="ECO:0000256" key="6">
    <source>
        <dbReference type="ARBA" id="ARBA00023014"/>
    </source>
</evidence>
<dbReference type="GO" id="GO:0046872">
    <property type="term" value="F:metal ion binding"/>
    <property type="evidence" value="ECO:0007669"/>
    <property type="project" value="UniProtKB-KW"/>
</dbReference>
<keyword evidence="3" id="KW-0479">Metal-binding</keyword>
<dbReference type="PANTHER" id="PTHR47354">
    <property type="entry name" value="NADH OXIDOREDUCTASE HCR"/>
    <property type="match status" value="1"/>
</dbReference>
<dbReference type="Gene3D" id="3.40.50.80">
    <property type="entry name" value="Nucleotide-binding domain of ferredoxin-NADP reductase (FNR) module"/>
    <property type="match status" value="1"/>
</dbReference>
<dbReference type="PROSITE" id="PS51384">
    <property type="entry name" value="FAD_FR"/>
    <property type="match status" value="1"/>
</dbReference>
<keyword evidence="2" id="KW-0001">2Fe-2S</keyword>
<evidence type="ECO:0000313" key="10">
    <source>
        <dbReference type="Proteomes" id="UP000533905"/>
    </source>
</evidence>
<dbReference type="PRINTS" id="PR00409">
    <property type="entry name" value="PHDIOXRDTASE"/>
</dbReference>
<evidence type="ECO:0000256" key="4">
    <source>
        <dbReference type="ARBA" id="ARBA00023002"/>
    </source>
</evidence>
<keyword evidence="10" id="KW-1185">Reference proteome</keyword>
<dbReference type="CDD" id="cd00207">
    <property type="entry name" value="fer2"/>
    <property type="match status" value="1"/>
</dbReference>
<dbReference type="GO" id="GO:0051537">
    <property type="term" value="F:2 iron, 2 sulfur cluster binding"/>
    <property type="evidence" value="ECO:0007669"/>
    <property type="project" value="UniProtKB-KW"/>
</dbReference>
<dbReference type="InterPro" id="IPR050415">
    <property type="entry name" value="MRET"/>
</dbReference>
<dbReference type="PANTHER" id="PTHR47354:SF1">
    <property type="entry name" value="CARNITINE MONOOXYGENASE REDUCTASE SUBUNIT"/>
    <property type="match status" value="1"/>
</dbReference>
<dbReference type="CDD" id="cd06185">
    <property type="entry name" value="PDR_like"/>
    <property type="match status" value="1"/>
</dbReference>
<dbReference type="InterPro" id="IPR017927">
    <property type="entry name" value="FAD-bd_FR_type"/>
</dbReference>
<dbReference type="RefSeq" id="WP_171079941.1">
    <property type="nucleotide sequence ID" value="NZ_JABAIV010000001.1"/>
</dbReference>
<evidence type="ECO:0000256" key="1">
    <source>
        <dbReference type="ARBA" id="ARBA00022630"/>
    </source>
</evidence>
<dbReference type="InterPro" id="IPR006058">
    <property type="entry name" value="2Fe2S_fd_BS"/>
</dbReference>
<comment type="caution">
    <text evidence="9">The sequence shown here is derived from an EMBL/GenBank/DDBJ whole genome shotgun (WGS) entry which is preliminary data.</text>
</comment>
<dbReference type="SUPFAM" id="SSF54292">
    <property type="entry name" value="2Fe-2S ferredoxin-like"/>
    <property type="match status" value="1"/>
</dbReference>
<gene>
    <name evidence="9" type="ORF">HGB41_00440</name>
</gene>
<evidence type="ECO:0000256" key="3">
    <source>
        <dbReference type="ARBA" id="ARBA00022723"/>
    </source>
</evidence>
<keyword evidence="6" id="KW-0411">Iron-sulfur</keyword>
<dbReference type="PROSITE" id="PS00197">
    <property type="entry name" value="2FE2S_FER_1"/>
    <property type="match status" value="1"/>
</dbReference>
<dbReference type="EMBL" id="JABAIV010000001">
    <property type="protein sequence ID" value="NNG21472.1"/>
    <property type="molecule type" value="Genomic_DNA"/>
</dbReference>
<sequence length="311" mass="33280">MCYLIQTIIQHGPAVKEFRLVPADGSRAPAWQPGAHVELDIQSRSGARYRHAYSLVGVPSGQLRIAVQREVSGKGGSRVLHDEYQAGMGIDLSEPLNSFHMHVGTARNVLIAGGIGITPMVSMALAMDAAGAGFELHYVARDAGRLILLDDLAAVAGGSVATYVTNSAGRPDLHEMIGAYSEGSELHACGPAPLLEAIRQATAEQGWPMAHVHFESFGARSAAEDRPVRLYLRQSDQRIDVAPGTSLLDAMIAADAFVAYYCKRGECGNCFANVVKGQPLHRDVCLTTEQRSQGITTCVSWTIGGELELDL</sequence>
<evidence type="ECO:0000313" key="9">
    <source>
        <dbReference type="EMBL" id="NNG21472.1"/>
    </source>
</evidence>
<proteinExistence type="predicted"/>
<reference evidence="9 10" key="1">
    <citation type="submission" date="2020-04" db="EMBL/GenBank/DDBJ databases">
        <title>Massilia sp. nov., a cold adapted bacteria isolated from Arctic soil.</title>
        <authorList>
            <person name="Son J."/>
            <person name="Ka J.-O."/>
        </authorList>
    </citation>
    <scope>NUCLEOTIDE SEQUENCE [LARGE SCALE GENOMIC DNA]</scope>
    <source>
        <strain evidence="9 10">ML15P13</strain>
    </source>
</reference>
<dbReference type="SUPFAM" id="SSF52343">
    <property type="entry name" value="Ferredoxin reductase-like, C-terminal NADP-linked domain"/>
    <property type="match status" value="1"/>
</dbReference>
<keyword evidence="1" id="KW-0285">Flavoprotein</keyword>
<dbReference type="SUPFAM" id="SSF63380">
    <property type="entry name" value="Riboflavin synthase domain-like"/>
    <property type="match status" value="1"/>
</dbReference>
<dbReference type="AlphaFoldDB" id="A0A7Y2JUZ3"/>
<feature type="domain" description="FAD-binding FR-type" evidence="8">
    <location>
        <begin position="1"/>
        <end position="102"/>
    </location>
</feature>
<dbReference type="InterPro" id="IPR012675">
    <property type="entry name" value="Beta-grasp_dom_sf"/>
</dbReference>
<keyword evidence="5" id="KW-0408">Iron</keyword>
<evidence type="ECO:0000259" key="8">
    <source>
        <dbReference type="PROSITE" id="PS51384"/>
    </source>
</evidence>
<dbReference type="Gene3D" id="3.10.20.30">
    <property type="match status" value="1"/>
</dbReference>
<organism evidence="9 10">
    <name type="scientific">Telluria aromaticivorans</name>
    <dbReference type="NCBI Taxonomy" id="2725995"/>
    <lineage>
        <taxon>Bacteria</taxon>
        <taxon>Pseudomonadati</taxon>
        <taxon>Pseudomonadota</taxon>
        <taxon>Betaproteobacteria</taxon>
        <taxon>Burkholderiales</taxon>
        <taxon>Oxalobacteraceae</taxon>
        <taxon>Telluria group</taxon>
        <taxon>Telluria</taxon>
    </lineage>
</organism>
<keyword evidence="4" id="KW-0560">Oxidoreductase</keyword>
<accession>A0A7Y2JUZ3</accession>
<dbReference type="Proteomes" id="UP000533905">
    <property type="component" value="Unassembled WGS sequence"/>
</dbReference>
<evidence type="ECO:0000259" key="7">
    <source>
        <dbReference type="PROSITE" id="PS51085"/>
    </source>
</evidence>
<dbReference type="InterPro" id="IPR039261">
    <property type="entry name" value="FNR_nucleotide-bd"/>
</dbReference>
<dbReference type="InterPro" id="IPR001041">
    <property type="entry name" value="2Fe-2S_ferredoxin-type"/>
</dbReference>
<dbReference type="InterPro" id="IPR017938">
    <property type="entry name" value="Riboflavin_synthase-like_b-brl"/>
</dbReference>
<evidence type="ECO:0000256" key="5">
    <source>
        <dbReference type="ARBA" id="ARBA00023004"/>
    </source>
</evidence>
<dbReference type="InterPro" id="IPR036010">
    <property type="entry name" value="2Fe-2S_ferredoxin-like_sf"/>
</dbReference>
<dbReference type="Gene3D" id="2.40.30.10">
    <property type="entry name" value="Translation factors"/>
    <property type="match status" value="1"/>
</dbReference>
<protein>
    <submittedName>
        <fullName evidence="9">Oxidoreductase</fullName>
    </submittedName>
</protein>
<dbReference type="PROSITE" id="PS51085">
    <property type="entry name" value="2FE2S_FER_2"/>
    <property type="match status" value="1"/>
</dbReference>
<dbReference type="GO" id="GO:0016491">
    <property type="term" value="F:oxidoreductase activity"/>
    <property type="evidence" value="ECO:0007669"/>
    <property type="project" value="UniProtKB-KW"/>
</dbReference>
<name>A0A7Y2JUZ3_9BURK</name>